<feature type="signal peptide" evidence="4">
    <location>
        <begin position="1"/>
        <end position="19"/>
    </location>
</feature>
<evidence type="ECO:0000256" key="4">
    <source>
        <dbReference type="SAM" id="SignalP"/>
    </source>
</evidence>
<dbReference type="SUPFAM" id="SSF50814">
    <property type="entry name" value="Lipocalins"/>
    <property type="match status" value="1"/>
</dbReference>
<evidence type="ECO:0000256" key="2">
    <source>
        <dbReference type="ARBA" id="ARBA00022729"/>
    </source>
</evidence>
<dbReference type="EMBL" id="JACOPN010000001">
    <property type="protein sequence ID" value="MBC5716058.1"/>
    <property type="molecule type" value="Genomic_DNA"/>
</dbReference>
<dbReference type="Proteomes" id="UP000602260">
    <property type="component" value="Unassembled WGS sequence"/>
</dbReference>
<dbReference type="GO" id="GO:0030001">
    <property type="term" value="P:metal ion transport"/>
    <property type="evidence" value="ECO:0007669"/>
    <property type="project" value="InterPro"/>
</dbReference>
<sequence length="505" mass="56168">MKRIISLMLSLTMAGSLLSGCGSKPPAEGGSGTQSADKLSVVTTIFPEYDWVRQIMGDQADSAELTMLLDNGVDLHSYQPTADDIIKISDCDLFVYVGGESDAWVDDALKEATNKNMKVIDLLDVLKDTVKTEEAMPGMQAEEGHNHGYSHFADSDVQDRSLSDWDGDWQSVYPYLQDGVLDEVMERKAETGDKTAEEYRDYYETGYKTDVSQITIDGENNTMCFVTNGVAAKAVYSYKGYQIYDYKSGSRGARYFFEATGGDAAAPKYVQFSDHGIAPGKAEHFHIYCGNDGFEALSQEMDHWPTYYPAGMSGDEIKEDMLEHEEKEYDEHVWLSLKNAKVLCSAISDALQELDPDHKDAYAANTKTYLDELAELDREYQTVVDGAARKTVLFGDRFPFRYLVDDYGLNYYAAFAGCSAESEASFETVSFLAKKVDELALPCVLTIEGKDHKIAQTIVQNTKQKDQKVLTMDSMQATTSDDVKNGVTYLSVMEKDLAVLKQALN</sequence>
<keyword evidence="3" id="KW-0862">Zinc</keyword>
<evidence type="ECO:0000259" key="5">
    <source>
        <dbReference type="Pfam" id="PF09223"/>
    </source>
</evidence>
<comment type="caution">
    <text evidence="6">The sequence shown here is derived from an EMBL/GenBank/DDBJ whole genome shotgun (WGS) entry which is preliminary data.</text>
</comment>
<dbReference type="PROSITE" id="PS51257">
    <property type="entry name" value="PROKAR_LIPOPROTEIN"/>
    <property type="match status" value="1"/>
</dbReference>
<dbReference type="Gene3D" id="2.40.128.20">
    <property type="match status" value="1"/>
</dbReference>
<dbReference type="GO" id="GO:0008270">
    <property type="term" value="F:zinc ion binding"/>
    <property type="evidence" value="ECO:0007669"/>
    <property type="project" value="InterPro"/>
</dbReference>
<proteinExistence type="predicted"/>
<keyword evidence="2 4" id="KW-0732">Signal</keyword>
<dbReference type="Gene3D" id="3.40.50.1980">
    <property type="entry name" value="Nitrogenase molybdenum iron protein domain"/>
    <property type="match status" value="2"/>
</dbReference>
<dbReference type="InterPro" id="IPR015304">
    <property type="entry name" value="ZinT_dom"/>
</dbReference>
<keyword evidence="1" id="KW-0813">Transport</keyword>
<dbReference type="Pfam" id="PF09223">
    <property type="entry name" value="ZinT"/>
    <property type="match status" value="1"/>
</dbReference>
<protein>
    <submittedName>
        <fullName evidence="6">ZinT/AdcA family metal-binding protein</fullName>
    </submittedName>
</protein>
<evidence type="ECO:0000313" key="7">
    <source>
        <dbReference type="Proteomes" id="UP000602260"/>
    </source>
</evidence>
<evidence type="ECO:0000313" key="6">
    <source>
        <dbReference type="EMBL" id="MBC5716058.1"/>
    </source>
</evidence>
<gene>
    <name evidence="6" type="ORF">H8S55_01740</name>
</gene>
<dbReference type="RefSeq" id="WP_186877540.1">
    <property type="nucleotide sequence ID" value="NZ_JACOPN010000001.1"/>
</dbReference>
<dbReference type="PANTHER" id="PTHR42953:SF3">
    <property type="entry name" value="HIGH-AFFINITY ZINC UPTAKE SYSTEM PROTEIN ZNUA"/>
    <property type="match status" value="1"/>
</dbReference>
<accession>A0A8J6M302</accession>
<evidence type="ECO:0000256" key="3">
    <source>
        <dbReference type="ARBA" id="ARBA00022833"/>
    </source>
</evidence>
<dbReference type="SUPFAM" id="SSF53807">
    <property type="entry name" value="Helical backbone' metal receptor"/>
    <property type="match status" value="1"/>
</dbReference>
<feature type="chain" id="PRO_5039327996" evidence="4">
    <location>
        <begin position="20"/>
        <end position="505"/>
    </location>
</feature>
<dbReference type="InterPro" id="IPR050492">
    <property type="entry name" value="Bact_metal-bind_prot9"/>
</dbReference>
<feature type="domain" description="ZinT" evidence="5">
    <location>
        <begin position="150"/>
        <end position="324"/>
    </location>
</feature>
<dbReference type="InterPro" id="IPR012674">
    <property type="entry name" value="Calycin"/>
</dbReference>
<reference evidence="6" key="1">
    <citation type="submission" date="2020-08" db="EMBL/GenBank/DDBJ databases">
        <title>Genome public.</title>
        <authorList>
            <person name="Liu C."/>
            <person name="Sun Q."/>
        </authorList>
    </citation>
    <scope>NUCLEOTIDE SEQUENCE</scope>
    <source>
        <strain evidence="6">BX5</strain>
    </source>
</reference>
<name>A0A8J6M302_9FIRM</name>
<dbReference type="AlphaFoldDB" id="A0A8J6M302"/>
<evidence type="ECO:0000256" key="1">
    <source>
        <dbReference type="ARBA" id="ARBA00022448"/>
    </source>
</evidence>
<keyword evidence="7" id="KW-1185">Reference proteome</keyword>
<organism evidence="6 7">
    <name type="scientific">Flintibacter faecis</name>
    <dbReference type="NCBI Taxonomy" id="2763047"/>
    <lineage>
        <taxon>Bacteria</taxon>
        <taxon>Bacillati</taxon>
        <taxon>Bacillota</taxon>
        <taxon>Clostridia</taxon>
        <taxon>Eubacteriales</taxon>
        <taxon>Flintibacter</taxon>
    </lineage>
</organism>
<dbReference type="PANTHER" id="PTHR42953">
    <property type="entry name" value="HIGH-AFFINITY ZINC UPTAKE SYSTEM PROTEIN ZNUA-RELATED"/>
    <property type="match status" value="1"/>
</dbReference>